<dbReference type="GO" id="GO:0030234">
    <property type="term" value="F:enzyme regulator activity"/>
    <property type="evidence" value="ECO:0007669"/>
    <property type="project" value="TreeGrafter"/>
</dbReference>
<evidence type="ECO:0000256" key="2">
    <source>
        <dbReference type="ARBA" id="ARBA00008612"/>
    </source>
</evidence>
<evidence type="ECO:0000256" key="1">
    <source>
        <dbReference type="ARBA" id="ARBA00005006"/>
    </source>
</evidence>
<evidence type="ECO:0000256" key="3">
    <source>
        <dbReference type="ARBA" id="ARBA00011532"/>
    </source>
</evidence>
<evidence type="ECO:0000256" key="6">
    <source>
        <dbReference type="ARBA" id="ARBA00031154"/>
    </source>
</evidence>
<evidence type="ECO:0000256" key="5">
    <source>
        <dbReference type="ARBA" id="ARBA00030406"/>
    </source>
</evidence>
<evidence type="ECO:0000256" key="8">
    <source>
        <dbReference type="ARBA" id="ARBA00032926"/>
    </source>
</evidence>
<comment type="pathway">
    <text evidence="1">Sulfur metabolism; glutathione biosynthesis; glutathione from L-cysteine and L-glutamate: step 1/2.</text>
</comment>
<dbReference type="GO" id="GO:0006750">
    <property type="term" value="P:glutathione biosynthetic process"/>
    <property type="evidence" value="ECO:0007669"/>
    <property type="project" value="UniProtKB-KW"/>
</dbReference>
<organism evidence="9 10">
    <name type="scientific">Aromia moschata</name>
    <dbReference type="NCBI Taxonomy" id="1265417"/>
    <lineage>
        <taxon>Eukaryota</taxon>
        <taxon>Metazoa</taxon>
        <taxon>Ecdysozoa</taxon>
        <taxon>Arthropoda</taxon>
        <taxon>Hexapoda</taxon>
        <taxon>Insecta</taxon>
        <taxon>Pterygota</taxon>
        <taxon>Neoptera</taxon>
        <taxon>Endopterygota</taxon>
        <taxon>Coleoptera</taxon>
        <taxon>Polyphaga</taxon>
        <taxon>Cucujiformia</taxon>
        <taxon>Chrysomeloidea</taxon>
        <taxon>Cerambycidae</taxon>
        <taxon>Cerambycinae</taxon>
        <taxon>Callichromatini</taxon>
        <taxon>Aromia</taxon>
    </lineage>
</organism>
<name>A0AAV8YUV7_9CUCU</name>
<reference evidence="9" key="1">
    <citation type="journal article" date="2023" name="Insect Mol. Biol.">
        <title>Genome sequencing provides insights into the evolution of gene families encoding plant cell wall-degrading enzymes in longhorned beetles.</title>
        <authorList>
            <person name="Shin N.R."/>
            <person name="Okamura Y."/>
            <person name="Kirsch R."/>
            <person name="Pauchet Y."/>
        </authorList>
    </citation>
    <scope>NUCLEOTIDE SEQUENCE</scope>
    <source>
        <strain evidence="9">AMC_N1</strain>
    </source>
</reference>
<dbReference type="SUPFAM" id="SSF51430">
    <property type="entry name" value="NAD(P)-linked oxidoreductase"/>
    <property type="match status" value="1"/>
</dbReference>
<gene>
    <name evidence="9" type="ORF">NQ318_005365</name>
</gene>
<dbReference type="PANTHER" id="PTHR13295">
    <property type="entry name" value="GLUTAMATE CYSTEINE LIGASE REGULATORY SUBUNIT"/>
    <property type="match status" value="1"/>
</dbReference>
<accession>A0AAV8YUV7</accession>
<dbReference type="InterPro" id="IPR036812">
    <property type="entry name" value="NAD(P)_OxRdtase_dom_sf"/>
</dbReference>
<keyword evidence="4" id="KW-0317">Glutathione biosynthesis</keyword>
<evidence type="ECO:0000313" key="10">
    <source>
        <dbReference type="Proteomes" id="UP001162162"/>
    </source>
</evidence>
<dbReference type="AlphaFoldDB" id="A0AAV8YUV7"/>
<evidence type="ECO:0000313" key="9">
    <source>
        <dbReference type="EMBL" id="KAJ8955822.1"/>
    </source>
</evidence>
<proteinExistence type="inferred from homology"/>
<comment type="caution">
    <text evidence="9">The sequence shown here is derived from an EMBL/GenBank/DDBJ whole genome shotgun (WGS) entry which is preliminary data.</text>
</comment>
<protein>
    <recommendedName>
        <fullName evidence="7">GCS light chain</fullName>
    </recommendedName>
    <alternativeName>
        <fullName evidence="5">Gamma-ECS regulatory subunit</fullName>
    </alternativeName>
    <alternativeName>
        <fullName evidence="8">Gamma-glutamylcysteine synthetase regulatory subunit</fullName>
    </alternativeName>
    <alternativeName>
        <fullName evidence="6">Glutamate--cysteine ligase modifier subunit</fullName>
    </alternativeName>
</protein>
<dbReference type="GO" id="GO:0017109">
    <property type="term" value="C:glutamate-cysteine ligase complex"/>
    <property type="evidence" value="ECO:0007669"/>
    <property type="project" value="TreeGrafter"/>
</dbReference>
<dbReference type="Proteomes" id="UP001162162">
    <property type="component" value="Unassembled WGS sequence"/>
</dbReference>
<dbReference type="PANTHER" id="PTHR13295:SF4">
    <property type="entry name" value="GLUTAMATE--CYSTEINE LIGASE REGULATORY SUBUNIT"/>
    <property type="match status" value="1"/>
</dbReference>
<comment type="similarity">
    <text evidence="2">Belongs to the aldo/keto reductase family. Glutamate--cysteine ligase light chain subfamily.</text>
</comment>
<evidence type="ECO:0000256" key="4">
    <source>
        <dbReference type="ARBA" id="ARBA00022684"/>
    </source>
</evidence>
<dbReference type="EMBL" id="JAPWTK010000035">
    <property type="protein sequence ID" value="KAJ8955822.1"/>
    <property type="molecule type" value="Genomic_DNA"/>
</dbReference>
<sequence length="256" mass="28886">MMANHYLENVENVIINTGNLLSINDITRKPKLNPTEELAEALNITLKGFQNGTALTVSPNHPLVVSRGHDDLLAKINEHDHSELKIGIKIFINNDNQKLVQEAIEKAFVILKVNDIDNVVISFRQTQSEDKKDDLNQIQNVWKTLESFVRGKKVRQLGVADVEENTLRALHDWAEIKPSILQINLANCCVAFCKENDLKLLTHSDPCDILPSESIEDVFGKPLALKWALRYVIHVKCRGVLITKGYLLKLAKDLVI</sequence>
<dbReference type="Gene3D" id="3.20.20.100">
    <property type="entry name" value="NADP-dependent oxidoreductase domain"/>
    <property type="match status" value="1"/>
</dbReference>
<comment type="subunit">
    <text evidence="3">Heterodimer of a catalytic heavy chain and a regulatory light chain.</text>
</comment>
<dbReference type="GO" id="GO:0035226">
    <property type="term" value="F:glutamate-cysteine ligase catalytic subunit binding"/>
    <property type="evidence" value="ECO:0007669"/>
    <property type="project" value="InterPro"/>
</dbReference>
<dbReference type="InterPro" id="IPR032963">
    <property type="entry name" value="Gclm"/>
</dbReference>
<evidence type="ECO:0000256" key="7">
    <source>
        <dbReference type="ARBA" id="ARBA00031732"/>
    </source>
</evidence>
<keyword evidence="10" id="KW-1185">Reference proteome</keyword>